<evidence type="ECO:0000313" key="1">
    <source>
        <dbReference type="EMBL" id="MBB5347576.1"/>
    </source>
</evidence>
<organism evidence="1 2">
    <name type="scientific">Desulfoprunum benzoelyticum</name>
    <dbReference type="NCBI Taxonomy" id="1506996"/>
    <lineage>
        <taxon>Bacteria</taxon>
        <taxon>Pseudomonadati</taxon>
        <taxon>Thermodesulfobacteriota</taxon>
        <taxon>Desulfobulbia</taxon>
        <taxon>Desulfobulbales</taxon>
        <taxon>Desulfobulbaceae</taxon>
        <taxon>Desulfoprunum</taxon>
    </lineage>
</organism>
<comment type="caution">
    <text evidence="1">The sequence shown here is derived from an EMBL/GenBank/DDBJ whole genome shotgun (WGS) entry which is preliminary data.</text>
</comment>
<dbReference type="EMBL" id="JACHEO010000005">
    <property type="protein sequence ID" value="MBB5347576.1"/>
    <property type="molecule type" value="Genomic_DNA"/>
</dbReference>
<dbReference type="AlphaFoldDB" id="A0A840URX4"/>
<accession>A0A840URX4</accession>
<proteinExistence type="predicted"/>
<keyword evidence="2" id="KW-1185">Reference proteome</keyword>
<evidence type="ECO:0000313" key="2">
    <source>
        <dbReference type="Proteomes" id="UP000539642"/>
    </source>
</evidence>
<dbReference type="Proteomes" id="UP000539642">
    <property type="component" value="Unassembled WGS sequence"/>
</dbReference>
<protein>
    <submittedName>
        <fullName evidence="1">Vancomycin permeability regulator SanA</fullName>
    </submittedName>
</protein>
<dbReference type="RefSeq" id="WP_183349461.1">
    <property type="nucleotide sequence ID" value="NZ_JACHEO010000005.1"/>
</dbReference>
<gene>
    <name evidence="1" type="ORF">HNQ81_001297</name>
</gene>
<sequence>MLVSIGRCKRIELNGDNAREVSASNDLKTRIWELLSKLFWVFDVKASNARPRHLGEKVAIYQLKSLNIIRDYTL</sequence>
<name>A0A840URX4_9BACT</name>
<reference evidence="1 2" key="1">
    <citation type="submission" date="2020-08" db="EMBL/GenBank/DDBJ databases">
        <title>Genomic Encyclopedia of Type Strains, Phase IV (KMG-IV): sequencing the most valuable type-strain genomes for metagenomic binning, comparative biology and taxonomic classification.</title>
        <authorList>
            <person name="Goeker M."/>
        </authorList>
    </citation>
    <scope>NUCLEOTIDE SEQUENCE [LARGE SCALE GENOMIC DNA]</scope>
    <source>
        <strain evidence="1 2">DSM 28570</strain>
    </source>
</reference>